<feature type="chain" id="PRO_5046600018" description="Lipoprotein" evidence="2">
    <location>
        <begin position="23"/>
        <end position="237"/>
    </location>
</feature>
<gene>
    <name evidence="3" type="ORF">F7231_05660</name>
</gene>
<evidence type="ECO:0000256" key="1">
    <source>
        <dbReference type="SAM" id="MobiDB-lite"/>
    </source>
</evidence>
<dbReference type="RefSeq" id="WP_166691241.1">
    <property type="nucleotide sequence ID" value="NZ_WAEL01000002.1"/>
</dbReference>
<organism evidence="3 4">
    <name type="scientific">Fibrivirga algicola</name>
    <dbReference type="NCBI Taxonomy" id="2950420"/>
    <lineage>
        <taxon>Bacteria</taxon>
        <taxon>Pseudomonadati</taxon>
        <taxon>Bacteroidota</taxon>
        <taxon>Cytophagia</taxon>
        <taxon>Cytophagales</taxon>
        <taxon>Spirosomataceae</taxon>
        <taxon>Fibrivirga</taxon>
    </lineage>
</organism>
<evidence type="ECO:0000313" key="4">
    <source>
        <dbReference type="Proteomes" id="UP000606008"/>
    </source>
</evidence>
<proteinExistence type="predicted"/>
<accession>A0ABX0QBX8</accession>
<reference evidence="4" key="2">
    <citation type="submission" date="2023-07" db="EMBL/GenBank/DDBJ databases">
        <authorList>
            <person name="Jung D.-H."/>
        </authorList>
    </citation>
    <scope>NUCLEOTIDE SEQUENCE [LARGE SCALE GENOMIC DNA]</scope>
    <source>
        <strain evidence="4">JA-25</strain>
    </source>
</reference>
<dbReference type="EMBL" id="WAEL01000002">
    <property type="protein sequence ID" value="NID09649.1"/>
    <property type="molecule type" value="Genomic_DNA"/>
</dbReference>
<reference evidence="4" key="1">
    <citation type="submission" date="2019-09" db="EMBL/GenBank/DDBJ databases">
        <authorList>
            <person name="Jung D.-H."/>
        </authorList>
    </citation>
    <scope>NUCLEOTIDE SEQUENCE [LARGE SCALE GENOMIC DNA]</scope>
    <source>
        <strain evidence="4">JA-25</strain>
    </source>
</reference>
<protein>
    <recommendedName>
        <fullName evidence="5">Lipoprotein</fullName>
    </recommendedName>
</protein>
<sequence>MRHSICLLLLTGLLACNAPVHDDIAPTPVPDEPPTGSSAPGFGRSDKRPEGTPFTFPAGITLVSKPQFDEDCRYDARKSKQVKGSGNDVALCVSFSNSTNAPIRVELPPGLIWVAEKSEVSRDVSQNGILVKTVTILVPAHTVQTTWLVAYCINFDRSSTRPGDTFEAQPILSNHPGIKALAQQMTTKKINEEDYAREPTYAERQQLDFVGAAVVDIQVYGKVQPSTQVYLDQLPNT</sequence>
<keyword evidence="4" id="KW-1185">Reference proteome</keyword>
<evidence type="ECO:0008006" key="5">
    <source>
        <dbReference type="Google" id="ProtNLM"/>
    </source>
</evidence>
<name>A0ABX0QBX8_9BACT</name>
<evidence type="ECO:0000313" key="3">
    <source>
        <dbReference type="EMBL" id="NID09649.1"/>
    </source>
</evidence>
<keyword evidence="2" id="KW-0732">Signal</keyword>
<feature type="region of interest" description="Disordered" evidence="1">
    <location>
        <begin position="25"/>
        <end position="50"/>
    </location>
</feature>
<dbReference type="PROSITE" id="PS51257">
    <property type="entry name" value="PROKAR_LIPOPROTEIN"/>
    <property type="match status" value="1"/>
</dbReference>
<comment type="caution">
    <text evidence="3">The sequence shown here is derived from an EMBL/GenBank/DDBJ whole genome shotgun (WGS) entry which is preliminary data.</text>
</comment>
<dbReference type="Proteomes" id="UP000606008">
    <property type="component" value="Unassembled WGS sequence"/>
</dbReference>
<feature type="signal peptide" evidence="2">
    <location>
        <begin position="1"/>
        <end position="22"/>
    </location>
</feature>
<evidence type="ECO:0000256" key="2">
    <source>
        <dbReference type="SAM" id="SignalP"/>
    </source>
</evidence>